<dbReference type="InterPro" id="IPR004888">
    <property type="entry name" value="Glycoside_hydrolase_63"/>
</dbReference>
<dbReference type="InterPro" id="IPR054491">
    <property type="entry name" value="MGH1-like_GH"/>
</dbReference>
<gene>
    <name evidence="6" type="ORF">UFOPK1762_01644</name>
    <name evidence="7" type="ORF">UFOPK3927_00950</name>
    <name evidence="5" type="ORF">UFOPK4201_00596</name>
</gene>
<evidence type="ECO:0000259" key="4">
    <source>
        <dbReference type="Pfam" id="PF22422"/>
    </source>
</evidence>
<proteinExistence type="inferred from homology"/>
<evidence type="ECO:0000256" key="2">
    <source>
        <dbReference type="ARBA" id="ARBA00022801"/>
    </source>
</evidence>
<comment type="similarity">
    <text evidence="1">Belongs to the glycosyl hydrolase 63 family.</text>
</comment>
<sequence length="393" mass="43086">MTDRIDGQGLTLSADPDEVRAAARSVLEANWRPEGYTVPNASVYPFQWLWDSCFHAITWADLGEPDRARSELAHLFRTQNSEGFVPHVDYEYSPNHHSDFWKREGHSSITQPPMFGHAIAELFRRGIDVGDLVESATSGLNFLFEKRSRIDGLIALCHPWESGGDDCPRWDHWCPGGWNVDVWREIKGALVASVEHSAIGSPIANPGFVVASCGFNALVAFNAFELATVTGDSALIGKANAVADVLATRWDHRLETWIDAGDSEGDSGRARSLDALLPLLVASDSSVIERVFSELRNNASFGGQCGPAGIHRAEPSFSARTYWRGPAWPQLTYLFWVAARRHGRNEDAIALADMLTRGAVNSSWAEYWDANDGTGLGAAPQSWAALAAVVQPR</sequence>
<dbReference type="GO" id="GO:0006487">
    <property type="term" value="P:protein N-linked glycosylation"/>
    <property type="evidence" value="ECO:0007669"/>
    <property type="project" value="TreeGrafter"/>
</dbReference>
<evidence type="ECO:0000313" key="6">
    <source>
        <dbReference type="EMBL" id="CAB4596354.1"/>
    </source>
</evidence>
<evidence type="ECO:0000313" key="7">
    <source>
        <dbReference type="EMBL" id="CAB4985052.1"/>
    </source>
</evidence>
<evidence type="ECO:0000256" key="1">
    <source>
        <dbReference type="ARBA" id="ARBA00010833"/>
    </source>
</evidence>
<keyword evidence="3" id="KW-0326">Glycosidase</keyword>
<dbReference type="SUPFAM" id="SSF48208">
    <property type="entry name" value="Six-hairpin glycosidases"/>
    <property type="match status" value="1"/>
</dbReference>
<name>A0A6J6AKY1_9ZZZZ</name>
<dbReference type="Pfam" id="PF22422">
    <property type="entry name" value="MGH1-like_GH"/>
    <property type="match status" value="1"/>
</dbReference>
<evidence type="ECO:0000313" key="5">
    <source>
        <dbReference type="EMBL" id="CAB4371058.1"/>
    </source>
</evidence>
<dbReference type="Gene3D" id="1.50.10.10">
    <property type="match status" value="1"/>
</dbReference>
<organism evidence="5">
    <name type="scientific">freshwater metagenome</name>
    <dbReference type="NCBI Taxonomy" id="449393"/>
    <lineage>
        <taxon>unclassified sequences</taxon>
        <taxon>metagenomes</taxon>
        <taxon>ecological metagenomes</taxon>
    </lineage>
</organism>
<dbReference type="InterPro" id="IPR008928">
    <property type="entry name" value="6-hairpin_glycosidase_sf"/>
</dbReference>
<protein>
    <submittedName>
        <fullName evidence="5">Unannotated protein</fullName>
    </submittedName>
</protein>
<dbReference type="GO" id="GO:0005789">
    <property type="term" value="C:endoplasmic reticulum membrane"/>
    <property type="evidence" value="ECO:0007669"/>
    <property type="project" value="TreeGrafter"/>
</dbReference>
<dbReference type="EMBL" id="CAEZTY010000087">
    <property type="protein sequence ID" value="CAB4596354.1"/>
    <property type="molecule type" value="Genomic_DNA"/>
</dbReference>
<dbReference type="AlphaFoldDB" id="A0A6J6AKY1"/>
<dbReference type="GO" id="GO:0009311">
    <property type="term" value="P:oligosaccharide metabolic process"/>
    <property type="evidence" value="ECO:0007669"/>
    <property type="project" value="InterPro"/>
</dbReference>
<dbReference type="GO" id="GO:0004573">
    <property type="term" value="F:Glc3Man9GlcNAc2 oligosaccharide glucosidase activity"/>
    <property type="evidence" value="ECO:0007669"/>
    <property type="project" value="InterPro"/>
</dbReference>
<dbReference type="EMBL" id="CAEUNJ010000018">
    <property type="protein sequence ID" value="CAB4371058.1"/>
    <property type="molecule type" value="Genomic_DNA"/>
</dbReference>
<reference evidence="5" key="1">
    <citation type="submission" date="2020-05" db="EMBL/GenBank/DDBJ databases">
        <authorList>
            <person name="Chiriac C."/>
            <person name="Salcher M."/>
            <person name="Ghai R."/>
            <person name="Kavagutti S V."/>
        </authorList>
    </citation>
    <scope>NUCLEOTIDE SEQUENCE</scope>
</reference>
<dbReference type="PANTHER" id="PTHR10412:SF11">
    <property type="entry name" value="MANNOSYL-OLIGOSACCHARIDE GLUCOSIDASE"/>
    <property type="match status" value="1"/>
</dbReference>
<dbReference type="InterPro" id="IPR012341">
    <property type="entry name" value="6hp_glycosidase-like_sf"/>
</dbReference>
<dbReference type="PANTHER" id="PTHR10412">
    <property type="entry name" value="MANNOSYL-OLIGOSACCHARIDE GLUCOSIDASE"/>
    <property type="match status" value="1"/>
</dbReference>
<evidence type="ECO:0000256" key="3">
    <source>
        <dbReference type="ARBA" id="ARBA00023295"/>
    </source>
</evidence>
<keyword evidence="2" id="KW-0378">Hydrolase</keyword>
<feature type="domain" description="Mannosylglycerate hydrolase MGH1-like glycoside hydrolase" evidence="4">
    <location>
        <begin position="44"/>
        <end position="383"/>
    </location>
</feature>
<accession>A0A6J6AKY1</accession>
<dbReference type="EMBL" id="CAFBOK010000098">
    <property type="protein sequence ID" value="CAB4985052.1"/>
    <property type="molecule type" value="Genomic_DNA"/>
</dbReference>